<evidence type="ECO:0000313" key="2">
    <source>
        <dbReference type="Proteomes" id="UP000606274"/>
    </source>
</evidence>
<evidence type="ECO:0000313" key="1">
    <source>
        <dbReference type="EMBL" id="KAF7701118.1"/>
    </source>
</evidence>
<dbReference type="Proteomes" id="UP000606274">
    <property type="component" value="Unassembled WGS sequence"/>
</dbReference>
<keyword evidence="2" id="KW-1185">Reference proteome</keyword>
<gene>
    <name evidence="1" type="ORF">HF521_002283</name>
</gene>
<dbReference type="AlphaFoldDB" id="A0A8T0B404"/>
<name>A0A8T0B404_SILME</name>
<sequence>MESKSWFQGPSFLQREVEWPEQPEQCFYLTEDDVEVKTSAAVSCTNSNKCTDPLNQLVEYYSSWHKLKKAAAWILKTWKKEYLPWKIYPEWKLNWLNTVRDQLMRLRYKPCSRQAPV</sequence>
<dbReference type="PANTHER" id="PTHR47331:SF1">
    <property type="entry name" value="GAG-LIKE PROTEIN"/>
    <property type="match status" value="1"/>
</dbReference>
<dbReference type="EMBL" id="JABFDY010000011">
    <property type="protein sequence ID" value="KAF7701118.1"/>
    <property type="molecule type" value="Genomic_DNA"/>
</dbReference>
<accession>A0A8T0B404</accession>
<dbReference type="PANTHER" id="PTHR47331">
    <property type="entry name" value="PHD-TYPE DOMAIN-CONTAINING PROTEIN"/>
    <property type="match status" value="1"/>
</dbReference>
<reference evidence="1" key="1">
    <citation type="submission" date="2020-08" db="EMBL/GenBank/DDBJ databases">
        <title>Chromosome-level assembly of Southern catfish (Silurus meridionalis) provides insights into visual adaptation to the nocturnal and benthic lifestyles.</title>
        <authorList>
            <person name="Zhang Y."/>
            <person name="Wang D."/>
            <person name="Peng Z."/>
        </authorList>
    </citation>
    <scope>NUCLEOTIDE SEQUENCE</scope>
    <source>
        <strain evidence="1">SWU-2019-XX</strain>
        <tissue evidence="1">Muscle</tissue>
    </source>
</reference>
<comment type="caution">
    <text evidence="1">The sequence shown here is derived from an EMBL/GenBank/DDBJ whole genome shotgun (WGS) entry which is preliminary data.</text>
</comment>
<organism evidence="1 2">
    <name type="scientific">Silurus meridionalis</name>
    <name type="common">Southern catfish</name>
    <name type="synonym">Silurus soldatovi meridionalis</name>
    <dbReference type="NCBI Taxonomy" id="175797"/>
    <lineage>
        <taxon>Eukaryota</taxon>
        <taxon>Metazoa</taxon>
        <taxon>Chordata</taxon>
        <taxon>Craniata</taxon>
        <taxon>Vertebrata</taxon>
        <taxon>Euteleostomi</taxon>
        <taxon>Actinopterygii</taxon>
        <taxon>Neopterygii</taxon>
        <taxon>Teleostei</taxon>
        <taxon>Ostariophysi</taxon>
        <taxon>Siluriformes</taxon>
        <taxon>Siluridae</taxon>
        <taxon>Silurus</taxon>
    </lineage>
</organism>
<proteinExistence type="predicted"/>
<protein>
    <submittedName>
        <fullName evidence="1">Uncharacterized protein</fullName>
    </submittedName>
</protein>